<dbReference type="SUPFAM" id="SSF54626">
    <property type="entry name" value="Chalcone isomerase"/>
    <property type="match status" value="1"/>
</dbReference>
<comment type="pathway">
    <text evidence="1">Secondary metabolite biosynthesis; flavonoid biosynthesis.</text>
</comment>
<dbReference type="InterPro" id="IPR036298">
    <property type="entry name" value="Chalcone_isomerase_sf"/>
</dbReference>
<comment type="similarity">
    <text evidence="2 7">Belongs to the chalcone isomerase family.</text>
</comment>
<evidence type="ECO:0000313" key="10">
    <source>
        <dbReference type="Proteomes" id="UP000607653"/>
    </source>
</evidence>
<dbReference type="Gene3D" id="1.10.890.20">
    <property type="match status" value="1"/>
</dbReference>
<dbReference type="InterPro" id="IPR016087">
    <property type="entry name" value="Chalcone_isomerase"/>
</dbReference>
<comment type="caution">
    <text evidence="9">The sequence shown here is derived from an EMBL/GenBank/DDBJ whole genome shotgun (WGS) entry which is preliminary data.</text>
</comment>
<comment type="catalytic activity">
    <reaction evidence="6">
        <text>a chalcone = a flavanone.</text>
        <dbReference type="EC" id="5.5.1.6"/>
    </reaction>
</comment>
<organism evidence="9 10">
    <name type="scientific">Nelumbo nucifera</name>
    <name type="common">Sacred lotus</name>
    <dbReference type="NCBI Taxonomy" id="4432"/>
    <lineage>
        <taxon>Eukaryota</taxon>
        <taxon>Viridiplantae</taxon>
        <taxon>Streptophyta</taxon>
        <taxon>Embryophyta</taxon>
        <taxon>Tracheophyta</taxon>
        <taxon>Spermatophyta</taxon>
        <taxon>Magnoliopsida</taxon>
        <taxon>Proteales</taxon>
        <taxon>Nelumbonaceae</taxon>
        <taxon>Nelumbo</taxon>
    </lineage>
</organism>
<dbReference type="AlphaFoldDB" id="A0A822Y5X5"/>
<dbReference type="PANTHER" id="PTHR28039">
    <property type="entry name" value="CHALCONE--FLAVONONE ISOMERASE 1-RELATED"/>
    <property type="match status" value="1"/>
</dbReference>
<dbReference type="UniPathway" id="UPA00154"/>
<proteinExistence type="inferred from homology"/>
<evidence type="ECO:0000256" key="7">
    <source>
        <dbReference type="RuleBase" id="RU361158"/>
    </source>
</evidence>
<protein>
    <recommendedName>
        <fullName evidence="7">Chalcone-flavonone isomerase family protein</fullName>
    </recommendedName>
</protein>
<evidence type="ECO:0000256" key="5">
    <source>
        <dbReference type="ARBA" id="ARBA00025429"/>
    </source>
</evidence>
<keyword evidence="10" id="KW-1185">Reference proteome</keyword>
<comment type="function">
    <text evidence="5">Catalyzes the intramolecular cyclization of bicyclic chalcones into tricyclic (S)-flavanones. Responsible for the isomerization of 4,2',4',6'-tetrahydroxychalcone (also termed chalcone) into naringenin.</text>
</comment>
<dbReference type="GO" id="GO:0045430">
    <property type="term" value="F:chalcone isomerase activity"/>
    <property type="evidence" value="ECO:0007669"/>
    <property type="project" value="UniProtKB-EC"/>
</dbReference>
<dbReference type="GO" id="GO:0009813">
    <property type="term" value="P:flavonoid biosynthetic process"/>
    <property type="evidence" value="ECO:0007669"/>
    <property type="project" value="UniProtKB-UniPathway"/>
</dbReference>
<accession>A0A822Y5X5</accession>
<evidence type="ECO:0000256" key="3">
    <source>
        <dbReference type="ARBA" id="ARBA00023235"/>
    </source>
</evidence>
<gene>
    <name evidence="9" type="ORF">HUJ06_029388</name>
</gene>
<dbReference type="EMBL" id="DUZY01000002">
    <property type="protein sequence ID" value="DAD27920.1"/>
    <property type="molecule type" value="Genomic_DNA"/>
</dbReference>
<sequence>MFLGGAGVRGLELDGQFIKFTAIGVYLEDIAIPSLAVKWRGKTAAELTDAIDFFRDVVTGKSLTK</sequence>
<dbReference type="PANTHER" id="PTHR28039:SF8">
    <property type="entry name" value="CHALCONE--FLAVANONE ISOMERASE 1-RELATED"/>
    <property type="match status" value="1"/>
</dbReference>
<evidence type="ECO:0000313" key="9">
    <source>
        <dbReference type="EMBL" id="DAD27920.1"/>
    </source>
</evidence>
<name>A0A822Y5X5_NELNU</name>
<dbReference type="InterPro" id="IPR016089">
    <property type="entry name" value="Chalcone_isomerase_bundle_sf"/>
</dbReference>
<evidence type="ECO:0000259" key="8">
    <source>
        <dbReference type="Pfam" id="PF02431"/>
    </source>
</evidence>
<evidence type="ECO:0000256" key="2">
    <source>
        <dbReference type="ARBA" id="ARBA00007166"/>
    </source>
</evidence>
<dbReference type="Gene3D" id="3.50.70.10">
    <property type="match status" value="1"/>
</dbReference>
<dbReference type="InterPro" id="IPR016088">
    <property type="entry name" value="Chalcone_isomerase_3-sand"/>
</dbReference>
<dbReference type="InterPro" id="IPR044164">
    <property type="entry name" value="CFI"/>
</dbReference>
<evidence type="ECO:0000256" key="4">
    <source>
        <dbReference type="ARBA" id="ARBA00023241"/>
    </source>
</evidence>
<keyword evidence="4" id="KW-0284">Flavonoid biosynthesis</keyword>
<dbReference type="Pfam" id="PF02431">
    <property type="entry name" value="Chalcone"/>
    <property type="match status" value="1"/>
</dbReference>
<reference evidence="9 10" key="1">
    <citation type="journal article" date="2020" name="Mol. Biol. Evol.">
        <title>Distinct Expression and Methylation Patterns for Genes with Different Fates following a Single Whole-Genome Duplication in Flowering Plants.</title>
        <authorList>
            <person name="Shi T."/>
            <person name="Rahmani R.S."/>
            <person name="Gugger P.F."/>
            <person name="Wang M."/>
            <person name="Li H."/>
            <person name="Zhang Y."/>
            <person name="Li Z."/>
            <person name="Wang Q."/>
            <person name="Van de Peer Y."/>
            <person name="Marchal K."/>
            <person name="Chen J."/>
        </authorList>
    </citation>
    <scope>NUCLEOTIDE SEQUENCE [LARGE SCALE GENOMIC DNA]</scope>
    <source>
        <tissue evidence="9">Leaf</tissue>
    </source>
</reference>
<keyword evidence="3" id="KW-0413">Isomerase</keyword>
<dbReference type="Proteomes" id="UP000607653">
    <property type="component" value="Unassembled WGS sequence"/>
</dbReference>
<evidence type="ECO:0000256" key="6">
    <source>
        <dbReference type="ARBA" id="ARBA00034056"/>
    </source>
</evidence>
<evidence type="ECO:0000256" key="1">
    <source>
        <dbReference type="ARBA" id="ARBA00004966"/>
    </source>
</evidence>
<feature type="domain" description="Chalcone isomerase" evidence="8">
    <location>
        <begin position="1"/>
        <end position="61"/>
    </location>
</feature>